<dbReference type="Proteomes" id="UP000009234">
    <property type="component" value="Chromosome"/>
</dbReference>
<dbReference type="InterPro" id="IPR036390">
    <property type="entry name" value="WH_DNA-bd_sf"/>
</dbReference>
<dbReference type="Pfam" id="PF13545">
    <property type="entry name" value="HTH_Crp_2"/>
    <property type="match status" value="1"/>
</dbReference>
<dbReference type="SUPFAM" id="SSF46785">
    <property type="entry name" value="Winged helix' DNA-binding domain"/>
    <property type="match status" value="1"/>
</dbReference>
<evidence type="ECO:0000259" key="5">
    <source>
        <dbReference type="PROSITE" id="PS51063"/>
    </source>
</evidence>
<dbReference type="SUPFAM" id="SSF51206">
    <property type="entry name" value="cAMP-binding domain-like"/>
    <property type="match status" value="1"/>
</dbReference>
<dbReference type="OrthoDB" id="5460990at2"/>
<dbReference type="CDD" id="cd00038">
    <property type="entry name" value="CAP_ED"/>
    <property type="match status" value="1"/>
</dbReference>
<evidence type="ECO:0000259" key="4">
    <source>
        <dbReference type="PROSITE" id="PS50042"/>
    </source>
</evidence>
<proteinExistence type="predicted"/>
<evidence type="ECO:0000256" key="3">
    <source>
        <dbReference type="ARBA" id="ARBA00023163"/>
    </source>
</evidence>
<protein>
    <submittedName>
        <fullName evidence="6">Cyclic nucleotide-binding protein</fullName>
    </submittedName>
</protein>
<evidence type="ECO:0000256" key="2">
    <source>
        <dbReference type="ARBA" id="ARBA00023125"/>
    </source>
</evidence>
<dbReference type="STRING" id="696281.Desru_1664"/>
<dbReference type="AlphaFoldDB" id="F6DSF0"/>
<evidence type="ECO:0000256" key="1">
    <source>
        <dbReference type="ARBA" id="ARBA00023015"/>
    </source>
</evidence>
<dbReference type="InterPro" id="IPR000595">
    <property type="entry name" value="cNMP-bd_dom"/>
</dbReference>
<dbReference type="HOGENOM" id="CLU_075053_3_2_9"/>
<dbReference type="InterPro" id="IPR036388">
    <property type="entry name" value="WH-like_DNA-bd_sf"/>
</dbReference>
<feature type="domain" description="Cyclic nucleotide-binding" evidence="4">
    <location>
        <begin position="41"/>
        <end position="123"/>
    </location>
</feature>
<organism evidence="6 7">
    <name type="scientific">Desulforamulus ruminis (strain ATCC 23193 / DSM 2154 / NCIMB 8452 / DL)</name>
    <name type="common">Desulfotomaculum ruminis</name>
    <dbReference type="NCBI Taxonomy" id="696281"/>
    <lineage>
        <taxon>Bacteria</taxon>
        <taxon>Bacillati</taxon>
        <taxon>Bacillota</taxon>
        <taxon>Clostridia</taxon>
        <taxon>Eubacteriales</taxon>
        <taxon>Peptococcaceae</taxon>
        <taxon>Desulforamulus</taxon>
    </lineage>
</organism>
<dbReference type="Pfam" id="PF00027">
    <property type="entry name" value="cNMP_binding"/>
    <property type="match status" value="1"/>
</dbReference>
<accession>F6DSF0</accession>
<reference evidence="7" key="1">
    <citation type="submission" date="2011-05" db="EMBL/GenBank/DDBJ databases">
        <title>Complete sequence of Desulfotomaculum ruminis DSM 2154.</title>
        <authorList>
            <person name="Lucas S."/>
            <person name="Copeland A."/>
            <person name="Lapidus A."/>
            <person name="Cheng J.-F."/>
            <person name="Goodwin L."/>
            <person name="Pitluck S."/>
            <person name="Lu M."/>
            <person name="Detter J.C."/>
            <person name="Han C."/>
            <person name="Tapia R."/>
            <person name="Land M."/>
            <person name="Hauser L."/>
            <person name="Kyrpides N."/>
            <person name="Ivanova N."/>
            <person name="Mikhailova N."/>
            <person name="Pagani I."/>
            <person name="Stams A.J.M."/>
            <person name="Plugge C.M."/>
            <person name="Muyzer G."/>
            <person name="Kuever J."/>
            <person name="Parshina S.N."/>
            <person name="Ivanova A.E."/>
            <person name="Nazina T.N."/>
            <person name="Brambilla E."/>
            <person name="Spring S."/>
            <person name="Klenk H.-P."/>
            <person name="Woyke T."/>
        </authorList>
    </citation>
    <scope>NUCLEOTIDE SEQUENCE [LARGE SCALE GENOMIC DNA]</scope>
    <source>
        <strain evidence="7">ATCC 23193 / DSM 2154 / NCIB 8452 / DL</strain>
    </source>
</reference>
<dbReference type="GO" id="GO:0006355">
    <property type="term" value="P:regulation of DNA-templated transcription"/>
    <property type="evidence" value="ECO:0007669"/>
    <property type="project" value="InterPro"/>
</dbReference>
<gene>
    <name evidence="6" type="ordered locus">Desru_1664</name>
</gene>
<keyword evidence="2" id="KW-0238">DNA-binding</keyword>
<dbReference type="GO" id="GO:0003677">
    <property type="term" value="F:DNA binding"/>
    <property type="evidence" value="ECO:0007669"/>
    <property type="project" value="UniProtKB-KW"/>
</dbReference>
<dbReference type="KEGG" id="dru:Desru_1664"/>
<evidence type="ECO:0000313" key="6">
    <source>
        <dbReference type="EMBL" id="AEG59929.1"/>
    </source>
</evidence>
<dbReference type="PROSITE" id="PS51063">
    <property type="entry name" value="HTH_CRP_2"/>
    <property type="match status" value="1"/>
</dbReference>
<dbReference type="EMBL" id="CP002780">
    <property type="protein sequence ID" value="AEG59929.1"/>
    <property type="molecule type" value="Genomic_DNA"/>
</dbReference>
<name>F6DSF0_DESRL</name>
<reference evidence="6 7" key="2">
    <citation type="journal article" date="2012" name="Stand. Genomic Sci.">
        <title>Complete genome sequence of the sulfate-reducing firmicute Desulfotomaculum ruminis type strain (DL(T)).</title>
        <authorList>
            <person name="Spring S."/>
            <person name="Visser M."/>
            <person name="Lu M."/>
            <person name="Copeland A."/>
            <person name="Lapidus A."/>
            <person name="Lucas S."/>
            <person name="Cheng J.F."/>
            <person name="Han C."/>
            <person name="Tapia R."/>
            <person name="Goodwin L.A."/>
            <person name="Pitluck S."/>
            <person name="Ivanova N."/>
            <person name="Land M."/>
            <person name="Hauser L."/>
            <person name="Larimer F."/>
            <person name="Rohde M."/>
            <person name="Goker M."/>
            <person name="Detter J.C."/>
            <person name="Kyrpides N.C."/>
            <person name="Woyke T."/>
            <person name="Schaap P.J."/>
            <person name="Plugge C.M."/>
            <person name="Muyzer G."/>
            <person name="Kuever J."/>
            <person name="Pereira I.A."/>
            <person name="Parshina S.N."/>
            <person name="Bernier-Latmani R."/>
            <person name="Stams A.J."/>
            <person name="Klenk H.P."/>
        </authorList>
    </citation>
    <scope>NUCLEOTIDE SEQUENCE [LARGE SCALE GENOMIC DNA]</scope>
    <source>
        <strain evidence="7">ATCC 23193 / DSM 2154 / NCIB 8452 / DL</strain>
    </source>
</reference>
<dbReference type="Gene3D" id="1.10.10.10">
    <property type="entry name" value="Winged helix-like DNA-binding domain superfamily/Winged helix DNA-binding domain"/>
    <property type="match status" value="1"/>
</dbReference>
<dbReference type="InterPro" id="IPR018490">
    <property type="entry name" value="cNMP-bd_dom_sf"/>
</dbReference>
<evidence type="ECO:0000313" key="7">
    <source>
        <dbReference type="Proteomes" id="UP000009234"/>
    </source>
</evidence>
<keyword evidence="3" id="KW-0804">Transcription</keyword>
<keyword evidence="1" id="KW-0805">Transcription regulation</keyword>
<keyword evidence="7" id="KW-1185">Reference proteome</keyword>
<dbReference type="InterPro" id="IPR012318">
    <property type="entry name" value="HTH_CRP"/>
</dbReference>
<dbReference type="Gene3D" id="2.60.120.10">
    <property type="entry name" value="Jelly Rolls"/>
    <property type="match status" value="1"/>
</dbReference>
<dbReference type="InterPro" id="IPR014710">
    <property type="entry name" value="RmlC-like_jellyroll"/>
</dbReference>
<sequence>MKDKAALLSTSPWVKAHFLKSEDLTKEDIDWIQKIGQKRCFPRDAIIIGMGSCGEQMYYLLKGTVRNSILNAGGVEKSVCYVTAGCFLGEEPFFHGQPTLYHTVVLEEVEALEISRKYMKEMISRPGLAHILLNSVSFKSRILATQIEDLAFRNTLEKVSRILYCILAENNGDREKSRPIHTSQQELAAIAGAHRVSITNAISQLKKEGIINRARDGSIIVRDWERLKEKGFSCHI</sequence>
<dbReference type="RefSeq" id="WP_013841696.1">
    <property type="nucleotide sequence ID" value="NC_015589.1"/>
</dbReference>
<dbReference type="PROSITE" id="PS50042">
    <property type="entry name" value="CNMP_BINDING_3"/>
    <property type="match status" value="1"/>
</dbReference>
<feature type="domain" description="HTH crp-type" evidence="5">
    <location>
        <begin position="153"/>
        <end position="225"/>
    </location>
</feature>
<dbReference type="eggNOG" id="COG0664">
    <property type="taxonomic scope" value="Bacteria"/>
</dbReference>
<dbReference type="SMART" id="SM00419">
    <property type="entry name" value="HTH_CRP"/>
    <property type="match status" value="1"/>
</dbReference>